<evidence type="ECO:0000256" key="3">
    <source>
        <dbReference type="PROSITE-ProRule" id="PRU00708"/>
    </source>
</evidence>
<feature type="repeat" description="PPR" evidence="3">
    <location>
        <begin position="510"/>
        <end position="544"/>
    </location>
</feature>
<feature type="repeat" description="PPR" evidence="3">
    <location>
        <begin position="303"/>
        <end position="337"/>
    </location>
</feature>
<feature type="repeat" description="PPR" evidence="3">
    <location>
        <begin position="440"/>
        <end position="474"/>
    </location>
</feature>
<feature type="repeat" description="PPR" evidence="3">
    <location>
        <begin position="233"/>
        <end position="267"/>
    </location>
</feature>
<dbReference type="InterPro" id="IPR011990">
    <property type="entry name" value="TPR-like_helical_dom_sf"/>
</dbReference>
<gene>
    <name evidence="4" type="ORF">TEA_012098</name>
</gene>
<dbReference type="Pfam" id="PF13041">
    <property type="entry name" value="PPR_2"/>
    <property type="match status" value="3"/>
</dbReference>
<comment type="similarity">
    <text evidence="1">Belongs to the PPR family. P subfamily.</text>
</comment>
<dbReference type="AlphaFoldDB" id="A0A4S4ECU1"/>
<dbReference type="NCBIfam" id="TIGR00756">
    <property type="entry name" value="PPR"/>
    <property type="match status" value="8"/>
</dbReference>
<evidence type="ECO:0000256" key="2">
    <source>
        <dbReference type="ARBA" id="ARBA00022737"/>
    </source>
</evidence>
<evidence type="ECO:0000313" key="5">
    <source>
        <dbReference type="Proteomes" id="UP000306102"/>
    </source>
</evidence>
<feature type="repeat" description="PPR" evidence="3">
    <location>
        <begin position="545"/>
        <end position="579"/>
    </location>
</feature>
<organism evidence="4 5">
    <name type="scientific">Camellia sinensis var. sinensis</name>
    <name type="common">China tea</name>
    <dbReference type="NCBI Taxonomy" id="542762"/>
    <lineage>
        <taxon>Eukaryota</taxon>
        <taxon>Viridiplantae</taxon>
        <taxon>Streptophyta</taxon>
        <taxon>Embryophyta</taxon>
        <taxon>Tracheophyta</taxon>
        <taxon>Spermatophyta</taxon>
        <taxon>Magnoliopsida</taxon>
        <taxon>eudicotyledons</taxon>
        <taxon>Gunneridae</taxon>
        <taxon>Pentapetalae</taxon>
        <taxon>asterids</taxon>
        <taxon>Ericales</taxon>
        <taxon>Theaceae</taxon>
        <taxon>Camellia</taxon>
    </lineage>
</organism>
<dbReference type="InterPro" id="IPR002885">
    <property type="entry name" value="PPR_rpt"/>
</dbReference>
<comment type="caution">
    <text evidence="4">The sequence shown here is derived from an EMBL/GenBank/DDBJ whole genome shotgun (WGS) entry which is preliminary data.</text>
</comment>
<dbReference type="Gene3D" id="1.25.40.10">
    <property type="entry name" value="Tetratricopeptide repeat domain"/>
    <property type="match status" value="5"/>
</dbReference>
<keyword evidence="5" id="KW-1185">Reference proteome</keyword>
<feature type="repeat" description="PPR" evidence="3">
    <location>
        <begin position="405"/>
        <end position="439"/>
    </location>
</feature>
<dbReference type="EMBL" id="SDRB02005849">
    <property type="protein sequence ID" value="THG13526.1"/>
    <property type="molecule type" value="Genomic_DNA"/>
</dbReference>
<dbReference type="PANTHER" id="PTHR47941">
    <property type="entry name" value="PENTATRICOPEPTIDE REPEAT-CONTAINING PROTEIN 3, MITOCHONDRIAL"/>
    <property type="match status" value="1"/>
</dbReference>
<evidence type="ECO:0008006" key="6">
    <source>
        <dbReference type="Google" id="ProtNLM"/>
    </source>
</evidence>
<dbReference type="PROSITE" id="PS51375">
    <property type="entry name" value="PPR"/>
    <property type="match status" value="8"/>
</dbReference>
<feature type="repeat" description="PPR" evidence="3">
    <location>
        <begin position="338"/>
        <end position="372"/>
    </location>
</feature>
<name>A0A4S4ECU1_CAMSN</name>
<reference evidence="4 5" key="1">
    <citation type="journal article" date="2018" name="Proc. Natl. Acad. Sci. U.S.A.">
        <title>Draft genome sequence of Camellia sinensis var. sinensis provides insights into the evolution of the tea genome and tea quality.</title>
        <authorList>
            <person name="Wei C."/>
            <person name="Yang H."/>
            <person name="Wang S."/>
            <person name="Zhao J."/>
            <person name="Liu C."/>
            <person name="Gao L."/>
            <person name="Xia E."/>
            <person name="Lu Y."/>
            <person name="Tai Y."/>
            <person name="She G."/>
            <person name="Sun J."/>
            <person name="Cao H."/>
            <person name="Tong W."/>
            <person name="Gao Q."/>
            <person name="Li Y."/>
            <person name="Deng W."/>
            <person name="Jiang X."/>
            <person name="Wang W."/>
            <person name="Chen Q."/>
            <person name="Zhang S."/>
            <person name="Li H."/>
            <person name="Wu J."/>
            <person name="Wang P."/>
            <person name="Li P."/>
            <person name="Shi C."/>
            <person name="Zheng F."/>
            <person name="Jian J."/>
            <person name="Huang B."/>
            <person name="Shan D."/>
            <person name="Shi M."/>
            <person name="Fang C."/>
            <person name="Yue Y."/>
            <person name="Li F."/>
            <person name="Li D."/>
            <person name="Wei S."/>
            <person name="Han B."/>
            <person name="Jiang C."/>
            <person name="Yin Y."/>
            <person name="Xia T."/>
            <person name="Zhang Z."/>
            <person name="Bennetzen J.L."/>
            <person name="Zhao S."/>
            <person name="Wan X."/>
        </authorList>
    </citation>
    <scope>NUCLEOTIDE SEQUENCE [LARGE SCALE GENOMIC DNA]</scope>
    <source>
        <strain evidence="5">cv. Shuchazao</strain>
        <tissue evidence="4">Leaf</tissue>
    </source>
</reference>
<protein>
    <recommendedName>
        <fullName evidence="6">Pentacotripeptide-repeat region of PRORP domain-containing protein</fullName>
    </recommendedName>
</protein>
<dbReference type="STRING" id="542762.A0A4S4ECU1"/>
<evidence type="ECO:0000313" key="4">
    <source>
        <dbReference type="EMBL" id="THG13526.1"/>
    </source>
</evidence>
<dbReference type="Pfam" id="PF12854">
    <property type="entry name" value="PPR_1"/>
    <property type="match status" value="1"/>
</dbReference>
<dbReference type="Proteomes" id="UP000306102">
    <property type="component" value="Unassembled WGS sequence"/>
</dbReference>
<keyword evidence="2" id="KW-0677">Repeat</keyword>
<sequence length="658" mass="72964">MIWSWSWKSLHSASQRIIKTKSFASIHSLVSPIECSIHKIENFSTATHYRQVLPKTSSRTLLTPQTVHCTLHNCPSDLISLSVFLWCARQPHYFHDRGAFDHMANVVSRLARQLGTVKGLIKQLEGVGCVTKPQTLLLLLRIFWHGGMFNLVFEAFEEMFNYGYTPNTFARNIVMDALFKIGLVDVALRVFKETQDPNFLTFSIAISNLCKLSDLMNIQDVLKEMLRKGYCLNSGTFSMVLNCFCKMGRLAEALQLLGLMITFGIPTSVSVWSILIDGYCKSDNLVMASYLLEKMIEAGCSPNVVTCTSLIKGFMDSQMPGKALCILSTMESKGCSTDLVLCNVLIDCLSKMGRCDDALDVFFSLPKRKLVPDSYTLCSIMSAIFMSRQFDLLPILISGLAIQADLVVCNSLLSYFCRAGYPSGAIEFYNDMIDRGFIPDGYSYSGLLSGLCGTGRIGEAVRVYYAIVRNNFCLDPHIHTIIIDGLISSGKFHRAIRLFRKAVAEKYPLDVVSYTVAIQGLFRGGRTGEACILYSQMKEVGVAPNAYTYNVMLSGFCRERDIEMVRQILQDMVDSGIELDCNAFYMIKNLLLKSWHSRSTFNQFIEMGNSTLVSDKAIGAVLLKGLALGANVGVNLVDVLEVDASGSDDICDVAASVG</sequence>
<dbReference type="Pfam" id="PF01535">
    <property type="entry name" value="PPR"/>
    <property type="match status" value="3"/>
</dbReference>
<accession>A0A4S4ECU1</accession>
<proteinExistence type="inferred from homology"/>
<evidence type="ECO:0000256" key="1">
    <source>
        <dbReference type="ARBA" id="ARBA00007626"/>
    </source>
</evidence>
<feature type="repeat" description="PPR" evidence="3">
    <location>
        <begin position="268"/>
        <end position="302"/>
    </location>
</feature>